<protein>
    <submittedName>
        <fullName evidence="1">Uncharacterized protein</fullName>
    </submittedName>
</protein>
<comment type="caution">
    <text evidence="1">The sequence shown here is derived from an EMBL/GenBank/DDBJ whole genome shotgun (WGS) entry which is preliminary data.</text>
</comment>
<accession>A0AAD5QS19</accession>
<sequence>MQTVIDVLEIEGRRALLPDFVISNILGQLQVNTTYEPLLCENIKLPGENQDMMKNSCIIVGSTVTGFAQRMRMGIWNVRSLQQLSTTNTCRSRNSHDYEHHHG</sequence>
<proteinExistence type="predicted"/>
<dbReference type="Proteomes" id="UP001196413">
    <property type="component" value="Unassembled WGS sequence"/>
</dbReference>
<reference evidence="1" key="1">
    <citation type="submission" date="2021-06" db="EMBL/GenBank/DDBJ databases">
        <title>Parelaphostrongylus tenuis whole genome reference sequence.</title>
        <authorList>
            <person name="Garwood T.J."/>
            <person name="Larsen P.A."/>
            <person name="Fountain-Jones N.M."/>
            <person name="Garbe J.R."/>
            <person name="Macchietto M.G."/>
            <person name="Kania S.A."/>
            <person name="Gerhold R.W."/>
            <person name="Richards J.E."/>
            <person name="Wolf T.M."/>
        </authorList>
    </citation>
    <scope>NUCLEOTIDE SEQUENCE</scope>
    <source>
        <strain evidence="1">MNPRO001-30</strain>
        <tissue evidence="1">Meninges</tissue>
    </source>
</reference>
<gene>
    <name evidence="1" type="ORF">KIN20_018257</name>
</gene>
<dbReference type="EMBL" id="JAHQIW010003637">
    <property type="protein sequence ID" value="KAJ1359499.1"/>
    <property type="molecule type" value="Genomic_DNA"/>
</dbReference>
<organism evidence="1 2">
    <name type="scientific">Parelaphostrongylus tenuis</name>
    <name type="common">Meningeal worm</name>
    <dbReference type="NCBI Taxonomy" id="148309"/>
    <lineage>
        <taxon>Eukaryota</taxon>
        <taxon>Metazoa</taxon>
        <taxon>Ecdysozoa</taxon>
        <taxon>Nematoda</taxon>
        <taxon>Chromadorea</taxon>
        <taxon>Rhabditida</taxon>
        <taxon>Rhabditina</taxon>
        <taxon>Rhabditomorpha</taxon>
        <taxon>Strongyloidea</taxon>
        <taxon>Metastrongylidae</taxon>
        <taxon>Parelaphostrongylus</taxon>
    </lineage>
</organism>
<keyword evidence="2" id="KW-1185">Reference proteome</keyword>
<name>A0AAD5QS19_PARTN</name>
<evidence type="ECO:0000313" key="2">
    <source>
        <dbReference type="Proteomes" id="UP001196413"/>
    </source>
</evidence>
<evidence type="ECO:0000313" key="1">
    <source>
        <dbReference type="EMBL" id="KAJ1359499.1"/>
    </source>
</evidence>
<dbReference type="AlphaFoldDB" id="A0AAD5QS19"/>